<evidence type="ECO:0000313" key="1">
    <source>
        <dbReference type="EMBL" id="KAI3827915.1"/>
    </source>
</evidence>
<protein>
    <submittedName>
        <fullName evidence="1">Uncharacterized protein</fullName>
    </submittedName>
</protein>
<comment type="caution">
    <text evidence="1">The sequence shown here is derived from an EMBL/GenBank/DDBJ whole genome shotgun (WGS) entry which is preliminary data.</text>
</comment>
<name>A0ACB9K6V2_9ASTR</name>
<accession>A0ACB9K6V2</accession>
<gene>
    <name evidence="1" type="ORF">L1987_02004</name>
</gene>
<proteinExistence type="predicted"/>
<evidence type="ECO:0000313" key="2">
    <source>
        <dbReference type="Proteomes" id="UP001056120"/>
    </source>
</evidence>
<dbReference type="EMBL" id="CM042018">
    <property type="protein sequence ID" value="KAI3827915.1"/>
    <property type="molecule type" value="Genomic_DNA"/>
</dbReference>
<dbReference type="Proteomes" id="UP001056120">
    <property type="component" value="Linkage Group LG01"/>
</dbReference>
<sequence>MQLIDGDEGERKWIFKNSNKESVDRVLESKLNELSGQHHDFLDTLPANVRQRVGVLKDLKILNLFVFIVPAIYWIDFKISYVSKLVL</sequence>
<organism evidence="1 2">
    <name type="scientific">Smallanthus sonchifolius</name>
    <dbReference type="NCBI Taxonomy" id="185202"/>
    <lineage>
        <taxon>Eukaryota</taxon>
        <taxon>Viridiplantae</taxon>
        <taxon>Streptophyta</taxon>
        <taxon>Embryophyta</taxon>
        <taxon>Tracheophyta</taxon>
        <taxon>Spermatophyta</taxon>
        <taxon>Magnoliopsida</taxon>
        <taxon>eudicotyledons</taxon>
        <taxon>Gunneridae</taxon>
        <taxon>Pentapetalae</taxon>
        <taxon>asterids</taxon>
        <taxon>campanulids</taxon>
        <taxon>Asterales</taxon>
        <taxon>Asteraceae</taxon>
        <taxon>Asteroideae</taxon>
        <taxon>Heliantheae alliance</taxon>
        <taxon>Millerieae</taxon>
        <taxon>Smallanthus</taxon>
    </lineage>
</organism>
<keyword evidence="2" id="KW-1185">Reference proteome</keyword>
<reference evidence="1 2" key="2">
    <citation type="journal article" date="2022" name="Mol. Ecol. Resour.">
        <title>The genomes of chicory, endive, great burdock and yacon provide insights into Asteraceae paleo-polyploidization history and plant inulin production.</title>
        <authorList>
            <person name="Fan W."/>
            <person name="Wang S."/>
            <person name="Wang H."/>
            <person name="Wang A."/>
            <person name="Jiang F."/>
            <person name="Liu H."/>
            <person name="Zhao H."/>
            <person name="Xu D."/>
            <person name="Zhang Y."/>
        </authorList>
    </citation>
    <scope>NUCLEOTIDE SEQUENCE [LARGE SCALE GENOMIC DNA]</scope>
    <source>
        <strain evidence="2">cv. Yunnan</strain>
        <tissue evidence="1">Leaves</tissue>
    </source>
</reference>
<reference evidence="2" key="1">
    <citation type="journal article" date="2022" name="Mol. Ecol. Resour.">
        <title>The genomes of chicory, endive, great burdock and yacon provide insights into Asteraceae palaeo-polyploidization history and plant inulin production.</title>
        <authorList>
            <person name="Fan W."/>
            <person name="Wang S."/>
            <person name="Wang H."/>
            <person name="Wang A."/>
            <person name="Jiang F."/>
            <person name="Liu H."/>
            <person name="Zhao H."/>
            <person name="Xu D."/>
            <person name="Zhang Y."/>
        </authorList>
    </citation>
    <scope>NUCLEOTIDE SEQUENCE [LARGE SCALE GENOMIC DNA]</scope>
    <source>
        <strain evidence="2">cv. Yunnan</strain>
    </source>
</reference>